<sequence>MKILSWNTRGLGNPRGIRTLADLLRREDPDVLFLQETKLNAAKMEFYRVRFKFNCCLTVDAVGRSGGLALLWKQDVPLSILSYSASHIDAMLEGPQSRRGGAKPFRFEAMWIGETECSRIIQQEWLAAISSNGMQGVMDCIYSCSSKLQRWNKSKFGKVQVKLKEAKHKLSMEQSQEVILDKMERKVSHEMNVELIKSFTAVEVLQALKEMHPNKAPGPDVLNHGEMPQALNHTFITLVPKKKSPQTVNDLRPISLCNVAYKLIFKVIANRIKQVLLVIISDTQSSFIPGRLITDNVLVAYEVLHYLKRKKKGKKGFMSIKLDMSKAYDRVEWSFIESVMSKLGFHEKLIQLVMMCVRTPTFSILINGSPTGLIVPSRGLRQGDPISPYLFLLCTEGLISLLREAERTNVVTGLQICHGAPKLNHLLFADDSLIFCNADMETNVRLQTLLEQYEVSSGQQLNREKTTMVFSANVNQHNKQAIMNLWCSTQLQHYDKYLGLPPVVGKSKSRAFASIKHKVWLKLQGWKGNMFSQGGKEILLKAVAMAIPSYAMSCFKLPPRLCSKIESMMARYWWGQKQEERNIHCLSWKKMCNLKFVGGMGFKELEVFNMALLAKQAWRLLQNQDISLGGNPSYAWRGIWEAKRLLVQGGRWNVGNGSLIHILNDVWIPGFRNLRQALGNEQSIEHSSQLDNQVFSLIDQSTKWWDIAKVRALFNPNMVEAILRLHPSHTGAADHWMWEHEKSGSFSIKSAYSFFKTILESEHGESSSGALMKKFRTALWKLQVPHKVKVFAWRACKDSLPTKANLIKRKLDIEGKCCFCQHPFEDLRWSTPPEDSLKLNIDGALFFDLNKAGMGAVLRNHMGEILMACSRVESVSLEPEQVEAVALLRGLQLCMSLGIPKLIIESDCLFLVEEVNRSSESNAAI</sequence>
<evidence type="ECO:0000313" key="2">
    <source>
        <dbReference type="Proteomes" id="UP000235220"/>
    </source>
</evidence>
<dbReference type="CDD" id="cd01650">
    <property type="entry name" value="RT_nLTR_like"/>
    <property type="match status" value="1"/>
</dbReference>
<keyword evidence="2" id="KW-1185">Reference proteome</keyword>
<dbReference type="CDD" id="cd06222">
    <property type="entry name" value="RNase_H_like"/>
    <property type="match status" value="1"/>
</dbReference>
<evidence type="ECO:0000259" key="1">
    <source>
        <dbReference type="PROSITE" id="PS50878"/>
    </source>
</evidence>
<dbReference type="InterPro" id="IPR044730">
    <property type="entry name" value="RNase_H-like_dom_plant"/>
</dbReference>
<dbReference type="InterPro" id="IPR000477">
    <property type="entry name" value="RT_dom"/>
</dbReference>
<dbReference type="InterPro" id="IPR026960">
    <property type="entry name" value="RVT-Znf"/>
</dbReference>
<gene>
    <name evidence="3" type="primary">LOC118349890</name>
</gene>
<dbReference type="InterPro" id="IPR036691">
    <property type="entry name" value="Endo/exonu/phosph_ase_sf"/>
</dbReference>
<organism evidence="2 3">
    <name type="scientific">Juglans regia</name>
    <name type="common">English walnut</name>
    <dbReference type="NCBI Taxonomy" id="51240"/>
    <lineage>
        <taxon>Eukaryota</taxon>
        <taxon>Viridiplantae</taxon>
        <taxon>Streptophyta</taxon>
        <taxon>Embryophyta</taxon>
        <taxon>Tracheophyta</taxon>
        <taxon>Spermatophyta</taxon>
        <taxon>Magnoliopsida</taxon>
        <taxon>eudicotyledons</taxon>
        <taxon>Gunneridae</taxon>
        <taxon>Pentapetalae</taxon>
        <taxon>rosids</taxon>
        <taxon>fabids</taxon>
        <taxon>Fagales</taxon>
        <taxon>Juglandaceae</taxon>
        <taxon>Juglans</taxon>
    </lineage>
</organism>
<dbReference type="PROSITE" id="PS50878">
    <property type="entry name" value="RT_POL"/>
    <property type="match status" value="1"/>
</dbReference>
<dbReference type="Gene3D" id="3.30.420.10">
    <property type="entry name" value="Ribonuclease H-like superfamily/Ribonuclease H"/>
    <property type="match status" value="1"/>
</dbReference>
<dbReference type="InterPro" id="IPR005135">
    <property type="entry name" value="Endo/exonuclease/phosphatase"/>
</dbReference>
<dbReference type="InterPro" id="IPR002156">
    <property type="entry name" value="RNaseH_domain"/>
</dbReference>
<dbReference type="KEGG" id="jre:118349890"/>
<dbReference type="Proteomes" id="UP000235220">
    <property type="component" value="Chromosome 11"/>
</dbReference>
<dbReference type="InterPro" id="IPR012337">
    <property type="entry name" value="RNaseH-like_sf"/>
</dbReference>
<dbReference type="RefSeq" id="XP_035551721.1">
    <property type="nucleotide sequence ID" value="XM_035695828.1"/>
</dbReference>
<dbReference type="AlphaFoldDB" id="A0A6P9EWW1"/>
<dbReference type="PROSITE" id="PS00726">
    <property type="entry name" value="AP_NUCLEASE_F1_1"/>
    <property type="match status" value="1"/>
</dbReference>
<name>A0A6P9EWW1_JUGRE</name>
<accession>A0A6P9EWW1</accession>
<dbReference type="InterPro" id="IPR036397">
    <property type="entry name" value="RNaseH_sf"/>
</dbReference>
<dbReference type="Gene3D" id="3.60.10.10">
    <property type="entry name" value="Endonuclease/exonuclease/phosphatase"/>
    <property type="match status" value="1"/>
</dbReference>
<dbReference type="Pfam" id="PF00078">
    <property type="entry name" value="RVT_1"/>
    <property type="match status" value="1"/>
</dbReference>
<dbReference type="SUPFAM" id="SSF53098">
    <property type="entry name" value="Ribonuclease H-like"/>
    <property type="match status" value="1"/>
</dbReference>
<dbReference type="GO" id="GO:0004523">
    <property type="term" value="F:RNA-DNA hybrid ribonuclease activity"/>
    <property type="evidence" value="ECO:0007669"/>
    <property type="project" value="InterPro"/>
</dbReference>
<dbReference type="InterPro" id="IPR043502">
    <property type="entry name" value="DNA/RNA_pol_sf"/>
</dbReference>
<dbReference type="SUPFAM" id="SSF56672">
    <property type="entry name" value="DNA/RNA polymerases"/>
    <property type="match status" value="1"/>
</dbReference>
<dbReference type="InterPro" id="IPR020847">
    <property type="entry name" value="AP_endonuclease_F1_BS"/>
</dbReference>
<dbReference type="GeneID" id="118349890"/>
<evidence type="ECO:0000313" key="3">
    <source>
        <dbReference type="RefSeq" id="XP_035551721.1"/>
    </source>
</evidence>
<dbReference type="Pfam" id="PF13456">
    <property type="entry name" value="RVT_3"/>
    <property type="match status" value="1"/>
</dbReference>
<dbReference type="Pfam" id="PF13966">
    <property type="entry name" value="zf-RVT"/>
    <property type="match status" value="1"/>
</dbReference>
<dbReference type="SUPFAM" id="SSF56219">
    <property type="entry name" value="DNase I-like"/>
    <property type="match status" value="1"/>
</dbReference>
<dbReference type="GO" id="GO:0003677">
    <property type="term" value="F:DNA binding"/>
    <property type="evidence" value="ECO:0007669"/>
    <property type="project" value="InterPro"/>
</dbReference>
<dbReference type="PANTHER" id="PTHR33116:SF86">
    <property type="entry name" value="REVERSE TRANSCRIPTASE DOMAIN-CONTAINING PROTEIN"/>
    <property type="match status" value="1"/>
</dbReference>
<proteinExistence type="predicted"/>
<dbReference type="PANTHER" id="PTHR33116">
    <property type="entry name" value="REVERSE TRANSCRIPTASE ZINC-BINDING DOMAIN-CONTAINING PROTEIN-RELATED-RELATED"/>
    <property type="match status" value="1"/>
</dbReference>
<reference evidence="3" key="1">
    <citation type="submission" date="2025-08" db="UniProtKB">
        <authorList>
            <consortium name="RefSeq"/>
        </authorList>
    </citation>
    <scope>IDENTIFICATION</scope>
    <source>
        <tissue evidence="3">Leaves</tissue>
    </source>
</reference>
<protein>
    <submittedName>
        <fullName evidence="3">Uncharacterized protein LOC118349890</fullName>
    </submittedName>
</protein>
<dbReference type="OrthoDB" id="428918at2759"/>
<dbReference type="GO" id="GO:0006281">
    <property type="term" value="P:DNA repair"/>
    <property type="evidence" value="ECO:0007669"/>
    <property type="project" value="InterPro"/>
</dbReference>
<feature type="domain" description="Reverse transcriptase" evidence="1">
    <location>
        <begin position="220"/>
        <end position="502"/>
    </location>
</feature>
<dbReference type="Pfam" id="PF03372">
    <property type="entry name" value="Exo_endo_phos"/>
    <property type="match status" value="1"/>
</dbReference>
<dbReference type="InParanoid" id="A0A6P9EWW1"/>